<dbReference type="SUPFAM" id="SSF46689">
    <property type="entry name" value="Homeodomain-like"/>
    <property type="match status" value="1"/>
</dbReference>
<accession>A0A158QMM3</accession>
<feature type="domain" description="Tc3 transposase DNA binding" evidence="2">
    <location>
        <begin position="4"/>
        <end position="51"/>
    </location>
</feature>
<evidence type="ECO:0000259" key="3">
    <source>
        <dbReference type="Pfam" id="PF21517"/>
    </source>
</evidence>
<evidence type="ECO:0000313" key="6">
    <source>
        <dbReference type="WBParaSite" id="HPLM_0000877301-mRNA-1"/>
    </source>
</evidence>
<evidence type="ECO:0000259" key="2">
    <source>
        <dbReference type="Pfam" id="PF11427"/>
    </source>
</evidence>
<dbReference type="Gene3D" id="1.10.10.60">
    <property type="entry name" value="Homeodomain-like"/>
    <property type="match status" value="1"/>
</dbReference>
<dbReference type="Proteomes" id="UP000268014">
    <property type="component" value="Unassembled WGS sequence"/>
</dbReference>
<dbReference type="AlphaFoldDB" id="A0A158QMM3"/>
<dbReference type="GO" id="GO:0003677">
    <property type="term" value="F:DNA binding"/>
    <property type="evidence" value="ECO:0007669"/>
    <property type="project" value="InterPro"/>
</dbReference>
<dbReference type="Pfam" id="PF11427">
    <property type="entry name" value="HTH_Tnp_Tc3_1"/>
    <property type="match status" value="1"/>
</dbReference>
<comment type="subcellular location">
    <subcellularLocation>
        <location evidence="1">Nucleus</location>
    </subcellularLocation>
</comment>
<dbReference type="EMBL" id="UZAF01016927">
    <property type="protein sequence ID" value="VDO35758.1"/>
    <property type="molecule type" value="Genomic_DNA"/>
</dbReference>
<dbReference type="Gene3D" id="1.10.10.10">
    <property type="entry name" value="Winged helix-like DNA-binding domain superfamily/Winged helix DNA-binding domain"/>
    <property type="match status" value="1"/>
</dbReference>
<dbReference type="Pfam" id="PF21517">
    <property type="entry name" value="HTH_Tnp_Tc3_2_like"/>
    <property type="match status" value="1"/>
</dbReference>
<dbReference type="WBParaSite" id="HPLM_0000877301-mRNA-1">
    <property type="protein sequence ID" value="HPLM_0000877301-mRNA-1"/>
    <property type="gene ID" value="HPLM_0000877301"/>
</dbReference>
<reference evidence="4 5" key="2">
    <citation type="submission" date="2018-11" db="EMBL/GenBank/DDBJ databases">
        <authorList>
            <consortium name="Pathogen Informatics"/>
        </authorList>
    </citation>
    <scope>NUCLEOTIDE SEQUENCE [LARGE SCALE GENOMIC DNA]</scope>
    <source>
        <strain evidence="4 5">MHpl1</strain>
    </source>
</reference>
<evidence type="ECO:0000313" key="5">
    <source>
        <dbReference type="Proteomes" id="UP000268014"/>
    </source>
</evidence>
<keyword evidence="5" id="KW-1185">Reference proteome</keyword>
<dbReference type="InterPro" id="IPR025898">
    <property type="entry name" value="Tc3_transposase_DNA-bd_dom"/>
</dbReference>
<proteinExistence type="predicted"/>
<feature type="domain" description="Transposable element Tc3 transposase-like DNA-binding HTH" evidence="3">
    <location>
        <begin position="65"/>
        <end position="102"/>
    </location>
</feature>
<dbReference type="InterPro" id="IPR009057">
    <property type="entry name" value="Homeodomain-like_sf"/>
</dbReference>
<evidence type="ECO:0000256" key="1">
    <source>
        <dbReference type="ARBA" id="ARBA00004123"/>
    </source>
</evidence>
<protein>
    <submittedName>
        <fullName evidence="6">HTH_Tnp_Tc3_1 domain-containing protein</fullName>
    </submittedName>
</protein>
<organism evidence="6">
    <name type="scientific">Haemonchus placei</name>
    <name type="common">Barber's pole worm</name>
    <dbReference type="NCBI Taxonomy" id="6290"/>
    <lineage>
        <taxon>Eukaryota</taxon>
        <taxon>Metazoa</taxon>
        <taxon>Ecdysozoa</taxon>
        <taxon>Nematoda</taxon>
        <taxon>Chromadorea</taxon>
        <taxon>Rhabditida</taxon>
        <taxon>Rhabditina</taxon>
        <taxon>Rhabditomorpha</taxon>
        <taxon>Strongyloidea</taxon>
        <taxon>Trichostrongylidae</taxon>
        <taxon>Haemonchus</taxon>
    </lineage>
</organism>
<name>A0A158QMM3_HAEPC</name>
<evidence type="ECO:0000313" key="4">
    <source>
        <dbReference type="EMBL" id="VDO35758.1"/>
    </source>
</evidence>
<dbReference type="GO" id="GO:0005634">
    <property type="term" value="C:nucleus"/>
    <property type="evidence" value="ECO:0007669"/>
    <property type="project" value="UniProtKB-SubCell"/>
</dbReference>
<dbReference type="InterPro" id="IPR048703">
    <property type="entry name" value="Tnp_Tc3-like_HTH"/>
</dbReference>
<sequence>MPKGRRLSSTDQSQILLLRQAGHSNKAIAEQLGRSRRCIDDFVKNPATYGQAHGGGRPLKLTRADHRRMARMASKSAMSANQIRARLSLNVSTSTVLRAIRRQIILWWERMKSAPRSRKGGPDNFAAIGDDRLNLLQPPSVPHKGLLKADCF</sequence>
<dbReference type="OMA" id="AQEMGRC"/>
<gene>
    <name evidence="4" type="ORF">HPLM_LOCUS8765</name>
</gene>
<dbReference type="InterPro" id="IPR036388">
    <property type="entry name" value="WH-like_DNA-bd_sf"/>
</dbReference>
<dbReference type="STRING" id="6290.A0A158QMM3"/>
<reference evidence="6" key="1">
    <citation type="submission" date="2016-04" db="UniProtKB">
        <authorList>
            <consortium name="WormBaseParasite"/>
        </authorList>
    </citation>
    <scope>IDENTIFICATION</scope>
</reference>